<dbReference type="AlphaFoldDB" id="A0A9X1B3G6"/>
<keyword evidence="3" id="KW-1185">Reference proteome</keyword>
<organism evidence="2 3">
    <name type="scientific">Lamprobacter modestohalophilus</name>
    <dbReference type="NCBI Taxonomy" id="1064514"/>
    <lineage>
        <taxon>Bacteria</taxon>
        <taxon>Pseudomonadati</taxon>
        <taxon>Pseudomonadota</taxon>
        <taxon>Gammaproteobacteria</taxon>
        <taxon>Chromatiales</taxon>
        <taxon>Chromatiaceae</taxon>
        <taxon>Lamprobacter</taxon>
    </lineage>
</organism>
<protein>
    <submittedName>
        <fullName evidence="2">Uncharacterized protein</fullName>
    </submittedName>
</protein>
<evidence type="ECO:0000313" key="3">
    <source>
        <dbReference type="Proteomes" id="UP001138768"/>
    </source>
</evidence>
<reference evidence="2 3" key="1">
    <citation type="journal article" date="2020" name="Microorganisms">
        <title>Osmotic Adaptation and Compatible Solute Biosynthesis of Phototrophic Bacteria as Revealed from Genome Analyses.</title>
        <authorList>
            <person name="Imhoff J.F."/>
            <person name="Rahn T."/>
            <person name="Kunzel S."/>
            <person name="Keller A."/>
            <person name="Neulinger S.C."/>
        </authorList>
    </citation>
    <scope>NUCLEOTIDE SEQUENCE [LARGE SCALE GENOMIC DNA]</scope>
    <source>
        <strain evidence="2 3">DSM 25653</strain>
    </source>
</reference>
<name>A0A9X1B3G6_9GAMM</name>
<proteinExistence type="predicted"/>
<dbReference type="RefSeq" id="WP_200241963.1">
    <property type="nucleotide sequence ID" value="NZ_JAXUFI010000039.1"/>
</dbReference>
<comment type="caution">
    <text evidence="2">The sequence shown here is derived from an EMBL/GenBank/DDBJ whole genome shotgun (WGS) entry which is preliminary data.</text>
</comment>
<accession>A0A9X1B3G6</accession>
<evidence type="ECO:0000313" key="2">
    <source>
        <dbReference type="EMBL" id="MBK1618448.1"/>
    </source>
</evidence>
<sequence length="63" mass="6640">MDAVTAARSTPDNPRRRLLPDAAAPGVQSRLAPETLCRPGNRRAPGAHEAAEEPIAQTVPSLD</sequence>
<gene>
    <name evidence="2" type="ORF">CKO42_08360</name>
</gene>
<feature type="region of interest" description="Disordered" evidence="1">
    <location>
        <begin position="1"/>
        <end position="63"/>
    </location>
</feature>
<evidence type="ECO:0000256" key="1">
    <source>
        <dbReference type="SAM" id="MobiDB-lite"/>
    </source>
</evidence>
<dbReference type="Proteomes" id="UP001138768">
    <property type="component" value="Unassembled WGS sequence"/>
</dbReference>
<dbReference type="EMBL" id="NRRY01000010">
    <property type="protein sequence ID" value="MBK1618448.1"/>
    <property type="molecule type" value="Genomic_DNA"/>
</dbReference>